<dbReference type="Proteomes" id="UP001209229">
    <property type="component" value="Unassembled WGS sequence"/>
</dbReference>
<keyword evidence="2" id="KW-1185">Reference proteome</keyword>
<dbReference type="EMBL" id="JAPDPJ010000039">
    <property type="protein sequence ID" value="MCW3787902.1"/>
    <property type="molecule type" value="Genomic_DNA"/>
</dbReference>
<sequence length="385" mass="43430">MKNKEDVIFYKKNQLSLNIESAISLICCQPELVRINNNVNIDLFEDNTALVNASFMQWGMLSKVTLSTRWKHLQLTKTVLLAEREKKRYSLYMPNNQKYVSLVGNSYINGDCSLSELGIRKGNIEGQYFEGPYLYSGNLHVSDKIMPKINEPASNYITSYLNGKTSSHDSIVNFNAYKNIEINHSFKEKTLFMQSNRKIVLEKGLLKGNIILSTTDTIEVWPGIELKNIVLFANTIIFKAGCHQTLQAFASRELIVESGCEFSYPSFLGCLSNVSKLKVSVDKGVLINGGVFVYSLNPEEGSTIFTLSEDATIYGKLYVNGDLYFKGNIIGSLICNRFAYSTSRSFYENFIVDGIIDGEKLPKEYASFCLENDEVFKLKLVAICQ</sequence>
<protein>
    <submittedName>
        <fullName evidence="1">Uncharacterized protein</fullName>
    </submittedName>
</protein>
<proteinExistence type="predicted"/>
<dbReference type="AlphaFoldDB" id="A0AAE3M6N4"/>
<organism evidence="1 2">
    <name type="scientific">Plebeiibacterium sediminum</name>
    <dbReference type="NCBI Taxonomy" id="2992112"/>
    <lineage>
        <taxon>Bacteria</taxon>
        <taxon>Pseudomonadati</taxon>
        <taxon>Bacteroidota</taxon>
        <taxon>Bacteroidia</taxon>
        <taxon>Marinilabiliales</taxon>
        <taxon>Marinilabiliaceae</taxon>
        <taxon>Plebeiibacterium</taxon>
    </lineage>
</organism>
<gene>
    <name evidence="1" type="ORF">OM075_15610</name>
</gene>
<comment type="caution">
    <text evidence="1">The sequence shown here is derived from an EMBL/GenBank/DDBJ whole genome shotgun (WGS) entry which is preliminary data.</text>
</comment>
<evidence type="ECO:0000313" key="1">
    <source>
        <dbReference type="EMBL" id="MCW3787902.1"/>
    </source>
</evidence>
<reference evidence="1" key="1">
    <citation type="submission" date="2022-10" db="EMBL/GenBank/DDBJ databases">
        <authorList>
            <person name="Yu W.X."/>
        </authorList>
    </citation>
    <scope>NUCLEOTIDE SEQUENCE</scope>
    <source>
        <strain evidence="1">AAT</strain>
    </source>
</reference>
<accession>A0AAE3M6N4</accession>
<name>A0AAE3M6N4_9BACT</name>
<evidence type="ECO:0000313" key="2">
    <source>
        <dbReference type="Proteomes" id="UP001209229"/>
    </source>
</evidence>